<sequence>MGAGKVIEVNPTTKAIVWEYAGTGTDVVVTDQVPDGTKLVIGSVVFIEPVISGSYVMVSHDGGKTYDSSYTEPITHGRWTIPAMEPGITIAMEFKVVIQP</sequence>
<reference evidence="1 2" key="1">
    <citation type="journal article" date="2016" name="Environ. Microbiol.">
        <title>Genomic resolution of a cold subsurface aquifer community provides metabolic insights for novel microbes adapted to high CO concentrations.</title>
        <authorList>
            <person name="Probst A.J."/>
            <person name="Castelle C.J."/>
            <person name="Singh A."/>
            <person name="Brown C.T."/>
            <person name="Anantharaman K."/>
            <person name="Sharon I."/>
            <person name="Hug L.A."/>
            <person name="Burstein D."/>
            <person name="Emerson J.B."/>
            <person name="Thomas B.C."/>
            <person name="Banfield J.F."/>
        </authorList>
    </citation>
    <scope>NUCLEOTIDE SEQUENCE [LARGE SCALE GENOMIC DNA]</scope>
    <source>
        <strain evidence="1">CG2_30_40_21</strain>
    </source>
</reference>
<name>A0A1J5E3F1_9BACT</name>
<gene>
    <name evidence="1" type="ORF">AUJ95_08485</name>
</gene>
<proteinExistence type="predicted"/>
<organism evidence="1 2">
    <name type="scientific">Candidatus Desantisbacteria bacterium CG2_30_40_21</name>
    <dbReference type="NCBI Taxonomy" id="1817895"/>
    <lineage>
        <taxon>Bacteria</taxon>
        <taxon>Candidatus Desantisiibacteriota</taxon>
    </lineage>
</organism>
<evidence type="ECO:0000313" key="1">
    <source>
        <dbReference type="EMBL" id="OIP37216.1"/>
    </source>
</evidence>
<dbReference type="STRING" id="1817895.AUJ95_08485"/>
<dbReference type="Proteomes" id="UP000183085">
    <property type="component" value="Unassembled WGS sequence"/>
</dbReference>
<dbReference type="AlphaFoldDB" id="A0A1J5E3F1"/>
<accession>A0A1J5E3F1</accession>
<dbReference type="EMBL" id="MNYI01000218">
    <property type="protein sequence ID" value="OIP37216.1"/>
    <property type="molecule type" value="Genomic_DNA"/>
</dbReference>
<protein>
    <submittedName>
        <fullName evidence="1">Uncharacterized protein</fullName>
    </submittedName>
</protein>
<evidence type="ECO:0000313" key="2">
    <source>
        <dbReference type="Proteomes" id="UP000183085"/>
    </source>
</evidence>
<comment type="caution">
    <text evidence="1">The sequence shown here is derived from an EMBL/GenBank/DDBJ whole genome shotgun (WGS) entry which is preliminary data.</text>
</comment>